<dbReference type="EMBL" id="JAGGLU010000001">
    <property type="protein sequence ID" value="MBP2056871.1"/>
    <property type="molecule type" value="Genomic_DNA"/>
</dbReference>
<proteinExistence type="predicted"/>
<reference evidence="1 2" key="1">
    <citation type="submission" date="2021-03" db="EMBL/GenBank/DDBJ databases">
        <title>Genomic Encyclopedia of Type Strains, Phase IV (KMG-IV): sequencing the most valuable type-strain genomes for metagenomic binning, comparative biology and taxonomic classification.</title>
        <authorList>
            <person name="Goeker M."/>
        </authorList>
    </citation>
    <scope>NUCLEOTIDE SEQUENCE [LARGE SCALE GENOMIC DNA]</scope>
    <source>
        <strain evidence="1 2">DSM 101872</strain>
    </source>
</reference>
<protein>
    <submittedName>
        <fullName evidence="1">Uncharacterized protein</fullName>
    </submittedName>
</protein>
<name>A0ABS4MB23_9LACO</name>
<evidence type="ECO:0000313" key="2">
    <source>
        <dbReference type="Proteomes" id="UP001519292"/>
    </source>
</evidence>
<dbReference type="RefSeq" id="WP_209685132.1">
    <property type="nucleotide sequence ID" value="NZ_JAGGLU010000001.1"/>
</dbReference>
<gene>
    <name evidence="1" type="ORF">J2Z60_000033</name>
</gene>
<organism evidence="1 2">
    <name type="scientific">Lactobacillus colini</name>
    <dbReference type="NCBI Taxonomy" id="1819254"/>
    <lineage>
        <taxon>Bacteria</taxon>
        <taxon>Bacillati</taxon>
        <taxon>Bacillota</taxon>
        <taxon>Bacilli</taxon>
        <taxon>Lactobacillales</taxon>
        <taxon>Lactobacillaceae</taxon>
        <taxon>Lactobacillus</taxon>
    </lineage>
</organism>
<evidence type="ECO:0000313" key="1">
    <source>
        <dbReference type="EMBL" id="MBP2056871.1"/>
    </source>
</evidence>
<sequence length="52" mass="6142">MSHLCKNANFHLNEKTKKALIRAYVEEKEIIPNTARKFTDTEELMKDLFSDE</sequence>
<accession>A0ABS4MB23</accession>
<keyword evidence="2" id="KW-1185">Reference proteome</keyword>
<dbReference type="Proteomes" id="UP001519292">
    <property type="component" value="Unassembled WGS sequence"/>
</dbReference>
<comment type="caution">
    <text evidence="1">The sequence shown here is derived from an EMBL/GenBank/DDBJ whole genome shotgun (WGS) entry which is preliminary data.</text>
</comment>